<evidence type="ECO:0000256" key="4">
    <source>
        <dbReference type="ARBA" id="ARBA00023239"/>
    </source>
</evidence>
<comment type="caution">
    <text evidence="5">The sequence shown here is derived from an EMBL/GenBank/DDBJ whole genome shotgun (WGS) entry which is preliminary data.</text>
</comment>
<evidence type="ECO:0000256" key="1">
    <source>
        <dbReference type="ARBA" id="ARBA00005047"/>
    </source>
</evidence>
<comment type="pathway">
    <text evidence="1">Amino-acid biosynthesis; L-histidine biosynthesis; L-histidine from 5-phospho-alpha-D-ribose 1-diphosphate: step 6/9.</text>
</comment>
<gene>
    <name evidence="5" type="ORF">HKBW3S06_01668</name>
</gene>
<dbReference type="EMBL" id="BLRV01000422">
    <property type="protein sequence ID" value="GFP22440.1"/>
    <property type="molecule type" value="Genomic_DNA"/>
</dbReference>
<dbReference type="InterPro" id="IPR020565">
    <property type="entry name" value="ImidazoleglycerP_deHydtase_CS"/>
</dbReference>
<dbReference type="UniPathway" id="UPA00031">
    <property type="reaction ID" value="UER00011"/>
</dbReference>
<name>A0A6V8NSV2_9ACTN</name>
<evidence type="ECO:0000313" key="5">
    <source>
        <dbReference type="EMBL" id="GFP22440.1"/>
    </source>
</evidence>
<dbReference type="InterPro" id="IPR000807">
    <property type="entry name" value="ImidazoleglycerolP_deHydtase"/>
</dbReference>
<keyword evidence="4" id="KW-0456">Lyase</keyword>
<sequence>SGDNPHHIVEAIFKALGRALDMATRIDERIGGVPSTKGVI</sequence>
<organism evidence="5 6">
    <name type="scientific">Candidatus Hakubella thermalkaliphila</name>
    <dbReference type="NCBI Taxonomy" id="2754717"/>
    <lineage>
        <taxon>Bacteria</taxon>
        <taxon>Bacillati</taxon>
        <taxon>Actinomycetota</taxon>
        <taxon>Actinomycetota incertae sedis</taxon>
        <taxon>Candidatus Hakubellales</taxon>
        <taxon>Candidatus Hakubellaceae</taxon>
        <taxon>Candidatus Hakubella</taxon>
    </lineage>
</organism>
<feature type="non-terminal residue" evidence="5">
    <location>
        <position position="1"/>
    </location>
</feature>
<dbReference type="AlphaFoldDB" id="A0A6V8NSV2"/>
<dbReference type="PANTHER" id="PTHR23133:SF2">
    <property type="entry name" value="IMIDAZOLEGLYCEROL-PHOSPHATE DEHYDRATASE"/>
    <property type="match status" value="1"/>
</dbReference>
<keyword evidence="3" id="KW-0368">Histidine biosynthesis</keyword>
<dbReference type="Proteomes" id="UP000580051">
    <property type="component" value="Unassembled WGS sequence"/>
</dbReference>
<proteinExistence type="predicted"/>
<evidence type="ECO:0000313" key="6">
    <source>
        <dbReference type="Proteomes" id="UP000580051"/>
    </source>
</evidence>
<evidence type="ECO:0000256" key="2">
    <source>
        <dbReference type="ARBA" id="ARBA00022605"/>
    </source>
</evidence>
<evidence type="ECO:0000256" key="3">
    <source>
        <dbReference type="ARBA" id="ARBA00023102"/>
    </source>
</evidence>
<dbReference type="InterPro" id="IPR038494">
    <property type="entry name" value="IGPD_sf"/>
</dbReference>
<reference evidence="5 6" key="1">
    <citation type="journal article" date="2020" name="Front. Microbiol.">
        <title>Single-cell genomics of novel Actinobacteria with the Wood-Ljungdahl pathway discovered in a serpentinizing system.</title>
        <authorList>
            <person name="Merino N."/>
            <person name="Kawai M."/>
            <person name="Boyd E.S."/>
            <person name="Colman D.R."/>
            <person name="McGlynn S.E."/>
            <person name="Nealson K.H."/>
            <person name="Kurokawa K."/>
            <person name="Hongoh Y."/>
        </authorList>
    </citation>
    <scope>NUCLEOTIDE SEQUENCE [LARGE SCALE GENOMIC DNA]</scope>
    <source>
        <strain evidence="5 6">S06</strain>
    </source>
</reference>
<dbReference type="GO" id="GO:0000105">
    <property type="term" value="P:L-histidine biosynthetic process"/>
    <property type="evidence" value="ECO:0007669"/>
    <property type="project" value="UniProtKB-UniPathway"/>
</dbReference>
<protein>
    <submittedName>
        <fullName evidence="5">Imidazoleglycerol-phosphate dehydratase</fullName>
    </submittedName>
</protein>
<dbReference type="PROSITE" id="PS00955">
    <property type="entry name" value="IGP_DEHYDRATASE_2"/>
    <property type="match status" value="1"/>
</dbReference>
<keyword evidence="2" id="KW-0028">Amino-acid biosynthesis</keyword>
<dbReference type="Gene3D" id="3.30.230.40">
    <property type="entry name" value="Imidazole glycerol phosphate dehydratase, domain 1"/>
    <property type="match status" value="1"/>
</dbReference>
<dbReference type="GO" id="GO:0004424">
    <property type="term" value="F:imidazoleglycerol-phosphate dehydratase activity"/>
    <property type="evidence" value="ECO:0007669"/>
    <property type="project" value="InterPro"/>
</dbReference>
<dbReference type="SUPFAM" id="SSF54211">
    <property type="entry name" value="Ribosomal protein S5 domain 2-like"/>
    <property type="match status" value="1"/>
</dbReference>
<dbReference type="InterPro" id="IPR020568">
    <property type="entry name" value="Ribosomal_Su5_D2-typ_SF"/>
</dbReference>
<dbReference type="PANTHER" id="PTHR23133">
    <property type="entry name" value="IMIDAZOLEGLYCEROL-PHOSPHATE DEHYDRATASE HIS7"/>
    <property type="match status" value="1"/>
</dbReference>
<accession>A0A6V8NSV2</accession>